<dbReference type="CDD" id="cd06171">
    <property type="entry name" value="Sigma70_r4"/>
    <property type="match status" value="1"/>
</dbReference>
<evidence type="ECO:0000256" key="3">
    <source>
        <dbReference type="ARBA" id="ARBA00023082"/>
    </source>
</evidence>
<evidence type="ECO:0000313" key="8">
    <source>
        <dbReference type="EMBL" id="QJW97436.1"/>
    </source>
</evidence>
<dbReference type="InterPro" id="IPR007627">
    <property type="entry name" value="RNA_pol_sigma70_r2"/>
</dbReference>
<accession>A0A6M5YVN5</accession>
<keyword evidence="2" id="KW-0805">Transcription regulation</keyword>
<evidence type="ECO:0000256" key="4">
    <source>
        <dbReference type="ARBA" id="ARBA00023163"/>
    </source>
</evidence>
<keyword evidence="4" id="KW-0804">Transcription</keyword>
<evidence type="ECO:0000313" key="9">
    <source>
        <dbReference type="Proteomes" id="UP000503447"/>
    </source>
</evidence>
<dbReference type="PANTHER" id="PTHR43133">
    <property type="entry name" value="RNA POLYMERASE ECF-TYPE SIGMA FACTO"/>
    <property type="match status" value="1"/>
</dbReference>
<dbReference type="GO" id="GO:0005829">
    <property type="term" value="C:cytosol"/>
    <property type="evidence" value="ECO:0007669"/>
    <property type="project" value="UniProtKB-ARBA"/>
</dbReference>
<dbReference type="Gene3D" id="2.130.10.10">
    <property type="entry name" value="YVTN repeat-like/Quinoprotein amine dehydrogenase"/>
    <property type="match status" value="3"/>
</dbReference>
<dbReference type="EMBL" id="CP053452">
    <property type="protein sequence ID" value="QJW97436.1"/>
    <property type="molecule type" value="Genomic_DNA"/>
</dbReference>
<dbReference type="SUPFAM" id="SSF88946">
    <property type="entry name" value="Sigma2 domain of RNA polymerase sigma factors"/>
    <property type="match status" value="1"/>
</dbReference>
<dbReference type="GO" id="GO:0003677">
    <property type="term" value="F:DNA binding"/>
    <property type="evidence" value="ECO:0007669"/>
    <property type="project" value="InterPro"/>
</dbReference>
<protein>
    <submittedName>
        <fullName evidence="8">Uncharacterized protein</fullName>
    </submittedName>
</protein>
<name>A0A6M5YVN5_9BACT</name>
<comment type="similarity">
    <text evidence="1">Belongs to the sigma-70 factor family. ECF subfamily.</text>
</comment>
<feature type="compositionally biased region" description="Basic and acidic residues" evidence="5">
    <location>
        <begin position="609"/>
        <end position="620"/>
    </location>
</feature>
<dbReference type="Pfam" id="PF04542">
    <property type="entry name" value="Sigma70_r2"/>
    <property type="match status" value="1"/>
</dbReference>
<dbReference type="InterPro" id="IPR036388">
    <property type="entry name" value="WH-like_DNA-bd_sf"/>
</dbReference>
<dbReference type="Proteomes" id="UP000503447">
    <property type="component" value="Chromosome"/>
</dbReference>
<dbReference type="InterPro" id="IPR014284">
    <property type="entry name" value="RNA_pol_sigma-70_dom"/>
</dbReference>
<dbReference type="InterPro" id="IPR039425">
    <property type="entry name" value="RNA_pol_sigma-70-like"/>
</dbReference>
<dbReference type="NCBIfam" id="TIGR02937">
    <property type="entry name" value="sigma70-ECF"/>
    <property type="match status" value="1"/>
</dbReference>
<evidence type="ECO:0000259" key="6">
    <source>
        <dbReference type="Pfam" id="PF04542"/>
    </source>
</evidence>
<dbReference type="Pfam" id="PF08281">
    <property type="entry name" value="Sigma70_r4_2"/>
    <property type="match status" value="1"/>
</dbReference>
<keyword evidence="9" id="KW-1185">Reference proteome</keyword>
<dbReference type="KEGG" id="ftj:FTUN_5010"/>
<evidence type="ECO:0000256" key="5">
    <source>
        <dbReference type="SAM" id="MobiDB-lite"/>
    </source>
</evidence>
<dbReference type="Gene3D" id="1.10.10.10">
    <property type="entry name" value="Winged helix-like DNA-binding domain superfamily/Winged helix DNA-binding domain"/>
    <property type="match status" value="1"/>
</dbReference>
<dbReference type="InterPro" id="IPR001680">
    <property type="entry name" value="WD40_rpt"/>
</dbReference>
<dbReference type="InterPro" id="IPR013325">
    <property type="entry name" value="RNA_pol_sigma_r2"/>
</dbReference>
<dbReference type="GO" id="GO:0006352">
    <property type="term" value="P:DNA-templated transcription initiation"/>
    <property type="evidence" value="ECO:0007669"/>
    <property type="project" value="InterPro"/>
</dbReference>
<dbReference type="GO" id="GO:0016987">
    <property type="term" value="F:sigma factor activity"/>
    <property type="evidence" value="ECO:0007669"/>
    <property type="project" value="UniProtKB-KW"/>
</dbReference>
<dbReference type="Gene3D" id="1.10.1740.10">
    <property type="match status" value="1"/>
</dbReference>
<dbReference type="InterPro" id="IPR015943">
    <property type="entry name" value="WD40/YVTN_repeat-like_dom_sf"/>
</dbReference>
<organism evidence="8 9">
    <name type="scientific">Frigoriglobus tundricola</name>
    <dbReference type="NCBI Taxonomy" id="2774151"/>
    <lineage>
        <taxon>Bacteria</taxon>
        <taxon>Pseudomonadati</taxon>
        <taxon>Planctomycetota</taxon>
        <taxon>Planctomycetia</taxon>
        <taxon>Gemmatales</taxon>
        <taxon>Gemmataceae</taxon>
        <taxon>Frigoriglobus</taxon>
    </lineage>
</organism>
<feature type="region of interest" description="Disordered" evidence="5">
    <location>
        <begin position="609"/>
        <end position="629"/>
    </location>
</feature>
<dbReference type="SUPFAM" id="SSF88659">
    <property type="entry name" value="Sigma3 and sigma4 domains of RNA polymerase sigma factors"/>
    <property type="match status" value="1"/>
</dbReference>
<proteinExistence type="inferred from homology"/>
<reference evidence="9" key="1">
    <citation type="submission" date="2020-05" db="EMBL/GenBank/DDBJ databases">
        <title>Frigoriglobus tundricola gen. nov., sp. nov., a psychrotolerant cellulolytic planctomycete of the family Gemmataceae with two divergent copies of 16S rRNA gene.</title>
        <authorList>
            <person name="Kulichevskaya I.S."/>
            <person name="Ivanova A.A."/>
            <person name="Naumoff D.G."/>
            <person name="Beletsky A.V."/>
            <person name="Rijpstra W.I.C."/>
            <person name="Sinninghe Damste J.S."/>
            <person name="Mardanov A.V."/>
            <person name="Ravin N.V."/>
            <person name="Dedysh S.N."/>
        </authorList>
    </citation>
    <scope>NUCLEOTIDE SEQUENCE [LARGE SCALE GENOMIC DNA]</scope>
    <source>
        <strain evidence="9">PL17</strain>
    </source>
</reference>
<dbReference type="InterPro" id="IPR013249">
    <property type="entry name" value="RNA_pol_sigma70_r4_t2"/>
</dbReference>
<feature type="domain" description="RNA polymerase sigma factor 70 region 4 type 2" evidence="7">
    <location>
        <begin position="139"/>
        <end position="190"/>
    </location>
</feature>
<sequence length="1135" mass="123292">MTNHMTAATRVARAAAKAELSALSDRSLLTRFVASGDQAAFAAVVARHSAMVLGVCRRALSRAHDSEDACQAVFLLLAQRAAATRWQASVANWLYSTARNVARNARVAAHRRSRRESRAAVPEAVSLADAMTGRELSAALDEELDKLPPRYREPLVLCYLEGLTQDEAAARLGVPEATLKSQLKRGRKKLADALTARGCELGVVLLVVAPAAGAGASPPGLNDSILVAVSGSSSDAATALARRVVVDSVLARVKVALLVVTVTAAVGLGVALTPPPVAVPPEVDPKPVPAVTDQLPAMRIASARFRAAGPIEDARYSADGKRVVGRVGGTLYVWDAADGSLLRTIDTKLDPLQDPTKHGEKALAFAVHPKEARVACGGANGDKTYLQVWNFETGRVVAEKVASCDALQVLAWTPDGKWLLERANVGWEKPTGWKLIVHDDTLGARRSFDLPDKFGEWATVLCPLAGGKRAVLWQQGREPTVFDLESGEVVCTIPHKVGCPSDLVASPDGKRLAATSTEDIRLLTLPSGDTDKQLPVLRKAWWKPRPLFSPDGKTIFVWDHRPIAYDVASGAEKWKATFRTLHTVRVALCDVSPDGSTVLVRHGHGLSRLDAKTGAERDPTEPPSVPSGLVWSPDGRTLFTRAENHDRTWTAWAAATGKRLYDLRPTGFVKGDDWKMTPGLFFIRRGREIAVCLERAESTEKAGPKEFLVFDAATAQCKGPLGEPLPDETFRWMHPLGVEDDGATVLMQAYAVSDLENLRYATIRWNSATKTKLREWTVEGNRSGTVGRYGPFDVAVAAKVPDLNKKDAKPDPARIRCYSLTDGKLVHELRTDFASLDLDRAQGNFLLATGYDSKWVALSKNSSRYAPQPPYAYDLWDLTSREKIRVFEQGWLTAVALAPGGQYVLRVLDDNAFEVYEPFALKKAVARIATPSRVEHFEFSPDGGRLAVSFADTSLAVWDTTPWQRQVTERLAGTAPADLSPLWDDLAKDAVTGLRAARLLSATGDKAVVLLGEKIAAKKAPDEGPIKALIADLDSPQFAVREKAEKDLRDLSVSAERHLRDELVVSQSPEVRQRVGKLLKAIEARKLTAVESREVRAVQALRWMDTEAARELLAKWAKGDPSATLTKTAGNPLSR</sequence>
<dbReference type="SMART" id="SM00320">
    <property type="entry name" value="WD40"/>
    <property type="match status" value="5"/>
</dbReference>
<dbReference type="PANTHER" id="PTHR43133:SF51">
    <property type="entry name" value="RNA POLYMERASE SIGMA FACTOR"/>
    <property type="match status" value="1"/>
</dbReference>
<dbReference type="RefSeq" id="WP_171472803.1">
    <property type="nucleotide sequence ID" value="NZ_CP053452.2"/>
</dbReference>
<dbReference type="AlphaFoldDB" id="A0A6M5YVN5"/>
<evidence type="ECO:0000259" key="7">
    <source>
        <dbReference type="Pfam" id="PF08281"/>
    </source>
</evidence>
<keyword evidence="3" id="KW-0731">Sigma factor</keyword>
<evidence type="ECO:0000256" key="2">
    <source>
        <dbReference type="ARBA" id="ARBA00023015"/>
    </source>
</evidence>
<feature type="domain" description="RNA polymerase sigma-70 region 2" evidence="6">
    <location>
        <begin position="45"/>
        <end position="108"/>
    </location>
</feature>
<dbReference type="InterPro" id="IPR013324">
    <property type="entry name" value="RNA_pol_sigma_r3/r4-like"/>
</dbReference>
<evidence type="ECO:0000256" key="1">
    <source>
        <dbReference type="ARBA" id="ARBA00010641"/>
    </source>
</evidence>
<gene>
    <name evidence="8" type="ORF">FTUN_5010</name>
</gene>
<dbReference type="SUPFAM" id="SSF69322">
    <property type="entry name" value="Tricorn protease domain 2"/>
    <property type="match status" value="1"/>
</dbReference>